<evidence type="ECO:0000313" key="3">
    <source>
        <dbReference type="Proteomes" id="UP000244336"/>
    </source>
</evidence>
<feature type="compositionally biased region" description="Pro residues" evidence="1">
    <location>
        <begin position="45"/>
        <end position="56"/>
    </location>
</feature>
<feature type="compositionally biased region" description="Basic and acidic residues" evidence="1">
    <location>
        <begin position="307"/>
        <end position="316"/>
    </location>
</feature>
<feature type="compositionally biased region" description="Pro residues" evidence="1">
    <location>
        <begin position="96"/>
        <end position="106"/>
    </location>
</feature>
<sequence>MADDQQPPAQRYWFPYWTAPPQPPPPAPAPRPAVRPQLSRRDTRPAPPASSPPVTPSPSRRQSHPQLATTPASRGAGGAPSPPAQPQPTRLSSRPSPSPARAPPLSPIREPNASAAPAPVPVPVAKEPKPAATPHPSAHEVPKQKDIIIPQEKTIRELPKDSKHSKAVEKEKEKEREKDKQKKEEDKEKKEKEEEKEKKKEKKEHKEKEKEKEQDKKEKEHKEKKEKDKEEIKSKEAAGEHGHGNKLHKELKSGVADMVHKLSASAPSSGGGHGRPAPTAAGTTVITLAGENKGASMKIDGAAMADGKADSASGKERRGHKLDGSVAGGKEQAGSKGLTAFVNSNVQVINNSLLLQSSCNGGNPGVHLKLATKSNKKGNGREEAGGKSGSAVAPKK</sequence>
<organism evidence="2 3">
    <name type="scientific">Panicum hallii var. hallii</name>
    <dbReference type="NCBI Taxonomy" id="1504633"/>
    <lineage>
        <taxon>Eukaryota</taxon>
        <taxon>Viridiplantae</taxon>
        <taxon>Streptophyta</taxon>
        <taxon>Embryophyta</taxon>
        <taxon>Tracheophyta</taxon>
        <taxon>Spermatophyta</taxon>
        <taxon>Magnoliopsida</taxon>
        <taxon>Liliopsida</taxon>
        <taxon>Poales</taxon>
        <taxon>Poaceae</taxon>
        <taxon>PACMAD clade</taxon>
        <taxon>Panicoideae</taxon>
        <taxon>Panicodae</taxon>
        <taxon>Paniceae</taxon>
        <taxon>Panicinae</taxon>
        <taxon>Panicum</taxon>
        <taxon>Panicum sect. Panicum</taxon>
    </lineage>
</organism>
<evidence type="ECO:0000313" key="2">
    <source>
        <dbReference type="EMBL" id="PUZ51575.1"/>
    </source>
</evidence>
<name>A0A2T7D7K9_9POAL</name>
<dbReference type="Gramene" id="PUZ51575">
    <property type="protein sequence ID" value="PUZ51575"/>
    <property type="gene ID" value="GQ55_6G199000"/>
</dbReference>
<dbReference type="PANTHER" id="PTHR33472">
    <property type="entry name" value="OS01G0106600 PROTEIN"/>
    <property type="match status" value="1"/>
</dbReference>
<dbReference type="EMBL" id="CM009754">
    <property type="protein sequence ID" value="PUZ51575.1"/>
    <property type="molecule type" value="Genomic_DNA"/>
</dbReference>
<feature type="compositionally biased region" description="Basic and acidic residues" evidence="1">
    <location>
        <begin position="153"/>
        <end position="252"/>
    </location>
</feature>
<dbReference type="Proteomes" id="UP000244336">
    <property type="component" value="Chromosome 6"/>
</dbReference>
<feature type="region of interest" description="Disordered" evidence="1">
    <location>
        <begin position="362"/>
        <end position="396"/>
    </location>
</feature>
<keyword evidence="3" id="KW-1185">Reference proteome</keyword>
<proteinExistence type="predicted"/>
<accession>A0A2T7D7K9</accession>
<feature type="compositionally biased region" description="Pro residues" evidence="1">
    <location>
        <begin position="18"/>
        <end position="33"/>
    </location>
</feature>
<reference evidence="2 3" key="1">
    <citation type="submission" date="2018-04" db="EMBL/GenBank/DDBJ databases">
        <title>WGS assembly of Panicum hallii var. hallii HAL2.</title>
        <authorList>
            <person name="Lovell J."/>
            <person name="Jenkins J."/>
            <person name="Lowry D."/>
            <person name="Mamidi S."/>
            <person name="Sreedasyam A."/>
            <person name="Weng X."/>
            <person name="Barry K."/>
            <person name="Bonette J."/>
            <person name="Campitelli B."/>
            <person name="Daum C."/>
            <person name="Gordon S."/>
            <person name="Gould B."/>
            <person name="Lipzen A."/>
            <person name="MacQueen A."/>
            <person name="Palacio-Mejia J."/>
            <person name="Plott C."/>
            <person name="Shakirov E."/>
            <person name="Shu S."/>
            <person name="Yoshinaga Y."/>
            <person name="Zane M."/>
            <person name="Rokhsar D."/>
            <person name="Grimwood J."/>
            <person name="Schmutz J."/>
            <person name="Juenger T."/>
        </authorList>
    </citation>
    <scope>NUCLEOTIDE SEQUENCE [LARGE SCALE GENOMIC DNA]</scope>
    <source>
        <strain evidence="3">cv. HAL2</strain>
    </source>
</reference>
<dbReference type="OrthoDB" id="1939627at2759"/>
<dbReference type="PANTHER" id="PTHR33472:SF28">
    <property type="entry name" value="BROMO AND FHA DOMAIN-CONTAINING PROTEIN DDB_G0267958"/>
    <property type="match status" value="1"/>
</dbReference>
<evidence type="ECO:0000256" key="1">
    <source>
        <dbReference type="SAM" id="MobiDB-lite"/>
    </source>
</evidence>
<dbReference type="AlphaFoldDB" id="A0A2T7D7K9"/>
<protein>
    <submittedName>
        <fullName evidence="2">Uncharacterized protein</fullName>
    </submittedName>
</protein>
<feature type="compositionally biased region" description="Basic and acidic residues" evidence="1">
    <location>
        <begin position="137"/>
        <end position="146"/>
    </location>
</feature>
<feature type="region of interest" description="Disordered" evidence="1">
    <location>
        <begin position="1"/>
        <end position="280"/>
    </location>
</feature>
<gene>
    <name evidence="2" type="ORF">GQ55_6G199000</name>
</gene>
<feature type="region of interest" description="Disordered" evidence="1">
    <location>
        <begin position="307"/>
        <end position="333"/>
    </location>
</feature>